<dbReference type="OrthoDB" id="5245631at2759"/>
<proteinExistence type="predicted"/>
<feature type="region of interest" description="Disordered" evidence="1">
    <location>
        <begin position="1"/>
        <end position="239"/>
    </location>
</feature>
<dbReference type="STRING" id="1531966.A0A0A1TGF8"/>
<sequence length="287" mass="31677">MVTTRNAKRNSEEVEEIDTALDSSPVTSNKRMKKLPVRQKDDDEEAAESTPSKAAKGNMVVFGDDDDMNVPAPTITKKIAPVPEEDEEEDDSDEAPEAVSTSQAAKVVKQSTAASQKVAQEKAASQKRKRQERDALLKQQAEERKKHAPEPASKDEAEDEEEDEEEKPSTTLVTKPRGQKTLFPTVLPDEFLTDSDSDVDDASGAAHDRERGPVKRRKVPGIENRLSKRDKGPRDVTVGSTVYRVAKKVDQRLAPKANRQGMGAKEALLRRGRAPVPMRGGGFLKRR</sequence>
<feature type="compositionally biased region" description="Acidic residues" evidence="1">
    <location>
        <begin position="156"/>
        <end position="166"/>
    </location>
</feature>
<evidence type="ECO:0000256" key="1">
    <source>
        <dbReference type="SAM" id="MobiDB-lite"/>
    </source>
</evidence>
<dbReference type="GO" id="GO:0006364">
    <property type="term" value="P:rRNA processing"/>
    <property type="evidence" value="ECO:0007669"/>
    <property type="project" value="InterPro"/>
</dbReference>
<evidence type="ECO:0000313" key="2">
    <source>
        <dbReference type="EMBL" id="CEJ89348.1"/>
    </source>
</evidence>
<accession>A0A0A1TGF8</accession>
<dbReference type="GO" id="GO:0030515">
    <property type="term" value="F:snoRNA binding"/>
    <property type="evidence" value="ECO:0007669"/>
    <property type="project" value="InterPro"/>
</dbReference>
<feature type="compositionally biased region" description="Acidic residues" evidence="1">
    <location>
        <begin position="191"/>
        <end position="201"/>
    </location>
</feature>
<dbReference type="HOGENOM" id="CLU_044746_0_0_1"/>
<organism evidence="2 3">
    <name type="scientific">[Torrubiella] hemipterigena</name>
    <dbReference type="NCBI Taxonomy" id="1531966"/>
    <lineage>
        <taxon>Eukaryota</taxon>
        <taxon>Fungi</taxon>
        <taxon>Dikarya</taxon>
        <taxon>Ascomycota</taxon>
        <taxon>Pezizomycotina</taxon>
        <taxon>Sordariomycetes</taxon>
        <taxon>Hypocreomycetidae</taxon>
        <taxon>Hypocreales</taxon>
        <taxon>Clavicipitaceae</taxon>
        <taxon>Clavicipitaceae incertae sedis</taxon>
        <taxon>'Torrubiella' clade</taxon>
    </lineage>
</organism>
<gene>
    <name evidence="2" type="ORF">VHEMI05196</name>
</gene>
<feature type="compositionally biased region" description="Acidic residues" evidence="1">
    <location>
        <begin position="83"/>
        <end position="96"/>
    </location>
</feature>
<feature type="compositionally biased region" description="Polar residues" evidence="1">
    <location>
        <begin position="101"/>
        <end position="118"/>
    </location>
</feature>
<dbReference type="AlphaFoldDB" id="A0A0A1TGF8"/>
<protein>
    <recommendedName>
        <fullName evidence="4">U3 snoRNA associated</fullName>
    </recommendedName>
</protein>
<evidence type="ECO:0008006" key="4">
    <source>
        <dbReference type="Google" id="ProtNLM"/>
    </source>
</evidence>
<dbReference type="EMBL" id="CDHN01000002">
    <property type="protein sequence ID" value="CEJ89348.1"/>
    <property type="molecule type" value="Genomic_DNA"/>
</dbReference>
<feature type="compositionally biased region" description="Basic and acidic residues" evidence="1">
    <location>
        <begin position="131"/>
        <end position="155"/>
    </location>
</feature>
<keyword evidence="3" id="KW-1185">Reference proteome</keyword>
<dbReference type="Pfam" id="PF08297">
    <property type="entry name" value="U3_snoRNA_assoc"/>
    <property type="match status" value="1"/>
</dbReference>
<reference evidence="2 3" key="1">
    <citation type="journal article" date="2015" name="Genome Announc.">
        <title>Draft Genome Sequence and Gene Annotation of the Entomopathogenic Fungus Verticillium hemipterigenum.</title>
        <authorList>
            <person name="Horn F."/>
            <person name="Habel A."/>
            <person name="Scharf D.H."/>
            <person name="Dworschak J."/>
            <person name="Brakhage A.A."/>
            <person name="Guthke R."/>
            <person name="Hertweck C."/>
            <person name="Linde J."/>
        </authorList>
    </citation>
    <scope>NUCLEOTIDE SEQUENCE [LARGE SCALE GENOMIC DNA]</scope>
</reference>
<dbReference type="InterPro" id="IPR013268">
    <property type="entry name" value="UTP16"/>
</dbReference>
<feature type="compositionally biased region" description="Basic and acidic residues" evidence="1">
    <location>
        <begin position="225"/>
        <end position="234"/>
    </location>
</feature>
<feature type="region of interest" description="Disordered" evidence="1">
    <location>
        <begin position="253"/>
        <end position="287"/>
    </location>
</feature>
<evidence type="ECO:0000313" key="3">
    <source>
        <dbReference type="Proteomes" id="UP000039046"/>
    </source>
</evidence>
<name>A0A0A1TGF8_9HYPO</name>
<dbReference type="Proteomes" id="UP000039046">
    <property type="component" value="Unassembled WGS sequence"/>
</dbReference>